<keyword evidence="3" id="KW-1185">Reference proteome</keyword>
<reference evidence="2 3" key="1">
    <citation type="journal article" date="2019" name="Sci. Rep.">
        <title>Orb-weaving spider Araneus ventricosus genome elucidates the spidroin gene catalogue.</title>
        <authorList>
            <person name="Kono N."/>
            <person name="Nakamura H."/>
            <person name="Ohtoshi R."/>
            <person name="Moran D.A.P."/>
            <person name="Shinohara A."/>
            <person name="Yoshida Y."/>
            <person name="Fujiwara M."/>
            <person name="Mori M."/>
            <person name="Tomita M."/>
            <person name="Arakawa K."/>
        </authorList>
    </citation>
    <scope>NUCLEOTIDE SEQUENCE [LARGE SCALE GENOMIC DNA]</scope>
</reference>
<organism evidence="2 3">
    <name type="scientific">Araneus ventricosus</name>
    <name type="common">Orbweaver spider</name>
    <name type="synonym">Epeira ventricosa</name>
    <dbReference type="NCBI Taxonomy" id="182803"/>
    <lineage>
        <taxon>Eukaryota</taxon>
        <taxon>Metazoa</taxon>
        <taxon>Ecdysozoa</taxon>
        <taxon>Arthropoda</taxon>
        <taxon>Chelicerata</taxon>
        <taxon>Arachnida</taxon>
        <taxon>Araneae</taxon>
        <taxon>Araneomorphae</taxon>
        <taxon>Entelegynae</taxon>
        <taxon>Araneoidea</taxon>
        <taxon>Araneidae</taxon>
        <taxon>Araneus</taxon>
    </lineage>
</organism>
<dbReference type="AlphaFoldDB" id="A0A4Y2U5X7"/>
<name>A0A4Y2U5X7_ARAVE</name>
<protein>
    <submittedName>
        <fullName evidence="2">Uncharacterized protein</fullName>
    </submittedName>
</protein>
<feature type="region of interest" description="Disordered" evidence="1">
    <location>
        <begin position="82"/>
        <end position="103"/>
    </location>
</feature>
<accession>A0A4Y2U5X7</accession>
<evidence type="ECO:0000313" key="2">
    <source>
        <dbReference type="EMBL" id="GBO07414.1"/>
    </source>
</evidence>
<evidence type="ECO:0000256" key="1">
    <source>
        <dbReference type="SAM" id="MobiDB-lite"/>
    </source>
</evidence>
<dbReference type="EMBL" id="BGPR01033470">
    <property type="protein sequence ID" value="GBO07414.1"/>
    <property type="molecule type" value="Genomic_DNA"/>
</dbReference>
<sequence length="137" mass="15142">MSTTDGWFEPVPSVVVTNKNDEEFPNKGVDNAKLIAASEHSFVIRCTNADGDEDIVETIDLQNNKPADNGRRKKFGSFAFGTRKSSKTSSANHRTRKSLPVNIGSTENSEADFAFNLKTAYQKTFCKVSRHNSVVPQ</sequence>
<evidence type="ECO:0000313" key="3">
    <source>
        <dbReference type="Proteomes" id="UP000499080"/>
    </source>
</evidence>
<comment type="caution">
    <text evidence="2">The sequence shown here is derived from an EMBL/GenBank/DDBJ whole genome shotgun (WGS) entry which is preliminary data.</text>
</comment>
<dbReference type="OrthoDB" id="6430649at2759"/>
<gene>
    <name evidence="2" type="ORF">AVEN_82301_1</name>
</gene>
<dbReference type="Proteomes" id="UP000499080">
    <property type="component" value="Unassembled WGS sequence"/>
</dbReference>
<proteinExistence type="predicted"/>
<feature type="non-terminal residue" evidence="2">
    <location>
        <position position="137"/>
    </location>
</feature>